<name>A0A9Q9IBN4_9ACTN</name>
<reference evidence="1" key="1">
    <citation type="submission" date="2021-04" db="EMBL/GenBank/DDBJ databases">
        <title>Dactylosporangium aurantiacum NRRL B-8018 full assembly.</title>
        <authorList>
            <person name="Hartkoorn R.C."/>
            <person name="Beaudoing E."/>
            <person name="Hot D."/>
        </authorList>
    </citation>
    <scope>NUCLEOTIDE SEQUENCE</scope>
    <source>
        <strain evidence="1">NRRL B-8018</strain>
    </source>
</reference>
<evidence type="ECO:0000313" key="2">
    <source>
        <dbReference type="Proteomes" id="UP001058003"/>
    </source>
</evidence>
<organism evidence="1 2">
    <name type="scientific">Dactylosporangium aurantiacum</name>
    <dbReference type="NCBI Taxonomy" id="35754"/>
    <lineage>
        <taxon>Bacteria</taxon>
        <taxon>Bacillati</taxon>
        <taxon>Actinomycetota</taxon>
        <taxon>Actinomycetes</taxon>
        <taxon>Micromonosporales</taxon>
        <taxon>Micromonosporaceae</taxon>
        <taxon>Dactylosporangium</taxon>
    </lineage>
</organism>
<dbReference type="KEGG" id="daur:Daura_27075"/>
<protein>
    <submittedName>
        <fullName evidence="1">Pentapeptide repeat-containing protein</fullName>
    </submittedName>
</protein>
<gene>
    <name evidence="1" type="ORF">Daura_27075</name>
</gene>
<dbReference type="Gene3D" id="2.160.20.80">
    <property type="entry name" value="E3 ubiquitin-protein ligase SopA"/>
    <property type="match status" value="1"/>
</dbReference>
<accession>A0A9Q9IBN4</accession>
<dbReference type="SUPFAM" id="SSF141571">
    <property type="entry name" value="Pentapeptide repeat-like"/>
    <property type="match status" value="1"/>
</dbReference>
<dbReference type="EMBL" id="CP073767">
    <property type="protein sequence ID" value="UWZ50494.1"/>
    <property type="molecule type" value="Genomic_DNA"/>
</dbReference>
<dbReference type="OrthoDB" id="2579959at2"/>
<evidence type="ECO:0000313" key="1">
    <source>
        <dbReference type="EMBL" id="UWZ50494.1"/>
    </source>
</evidence>
<keyword evidence="2" id="KW-1185">Reference proteome</keyword>
<dbReference type="AlphaFoldDB" id="A0A9Q9IBN4"/>
<dbReference type="Proteomes" id="UP001058003">
    <property type="component" value="Chromosome"/>
</dbReference>
<sequence length="261" mass="29803">MDLVRVEHRHEELADVDFSGQSFDTFGAYGGTFVRCDFSEASFGKFSVGHQGQTRFVECVFRRTRFPLGNTYLGNARFERCVFDNARLRHLRIDSSEFVDNVFCGRIWHTVFYGVPGHWSADPERPGNAWHGNDFSKADLVDVDFRDIDLRAQRWPEDRDEYALIDRIDERTAAATAAITAAPPGDWAEPAQALQAVDFLRTGVERDPHGFVLVRRRELWHRLRPVTRDRLWALLVTGHDCKTAPGRDGAAADLVYSDDQE</sequence>
<proteinExistence type="predicted"/>
<dbReference type="RefSeq" id="WP_156089284.1">
    <property type="nucleotide sequence ID" value="NZ_CP073767.1"/>
</dbReference>